<dbReference type="Gene3D" id="3.30.420.10">
    <property type="entry name" value="Ribonuclease H-like superfamily/Ribonuclease H"/>
    <property type="match status" value="1"/>
</dbReference>
<dbReference type="EMBL" id="CCSE01000001">
    <property type="protein sequence ID" value="CEA00448.1"/>
    <property type="molecule type" value="Genomic_DNA"/>
</dbReference>
<dbReference type="eggNOG" id="COG4584">
    <property type="taxonomic scope" value="Bacteria"/>
</dbReference>
<evidence type="ECO:0000313" key="4">
    <source>
        <dbReference type="Proteomes" id="UP000044136"/>
    </source>
</evidence>
<dbReference type="PROSITE" id="PS50994">
    <property type="entry name" value="INTEGRASE"/>
    <property type="match status" value="1"/>
</dbReference>
<evidence type="ECO:0000259" key="2">
    <source>
        <dbReference type="PROSITE" id="PS50994"/>
    </source>
</evidence>
<keyword evidence="4" id="KW-1185">Reference proteome</keyword>
<proteinExistence type="inferred from homology"/>
<dbReference type="NCBIfam" id="NF033546">
    <property type="entry name" value="transpos_IS21"/>
    <property type="match status" value="1"/>
</dbReference>
<dbReference type="PANTHER" id="PTHR35004">
    <property type="entry name" value="TRANSPOSASE RV3428C-RELATED"/>
    <property type="match status" value="1"/>
</dbReference>
<evidence type="ECO:0000256" key="1">
    <source>
        <dbReference type="ARBA" id="ARBA00009277"/>
    </source>
</evidence>
<dbReference type="Proteomes" id="UP000044136">
    <property type="component" value="Unassembled WGS sequence"/>
</dbReference>
<comment type="similarity">
    <text evidence="1">Belongs to the transposase IS21/IS408/IS1162 family.</text>
</comment>
<dbReference type="InterPro" id="IPR001584">
    <property type="entry name" value="Integrase_cat-core"/>
</dbReference>
<dbReference type="InterPro" id="IPR036397">
    <property type="entry name" value="RNaseH_sf"/>
</dbReference>
<dbReference type="SUPFAM" id="SSF53098">
    <property type="entry name" value="Ribonuclease H-like"/>
    <property type="match status" value="1"/>
</dbReference>
<evidence type="ECO:0000313" key="3">
    <source>
        <dbReference type="EMBL" id="CEA00448.1"/>
    </source>
</evidence>
<dbReference type="Pfam" id="PF22483">
    <property type="entry name" value="Mu-transpos_C_2"/>
    <property type="match status" value="1"/>
</dbReference>
<sequence>MPNYLEIVRLNELSFSQRKISDMVGSGRRVIKRTIDTASQHKLTYKELSGWDADRMDTLFGPKQSKPTQRDMHYTLPDYASLSKSLAQPGVTMQLLWEEYVDMCRHNGQPYYRLTQFKKYFNDYLSQKSFTHVMKHKAGERVEVDWAGTKIRWIDSDTGEVINGYLFVAVLPFSGYGFAMGCHDMKQPSWINAHLQMFEYFQGVPTVLVPDNLKTGVTKHTRTTLKINETYESMANHYHTIILPTRVRKPKDKASVENTVKSLTTHIIARMRNYQCFGLDDYNDYLRKELNRFNQKPFQKKPGSRFSMFNDMERTTLQCLPTVPFGYCEYKTVKVYNNSHISYQKHQYSVPYQYIGQSLRLKIYGEKIQAWHQDRMLCEHETLNKIPGGYTTVIEHLPKNSATHGEWNSQRYLKWARHIGPNVHLVVENMFSDGSEQKHYKRVHALLKLADIHSDSALNAACHHALERTSHPGYRLITQLLNTGTSHLKSSTLESPEQSFLRGADYYEQ</sequence>
<reference evidence="3 4" key="1">
    <citation type="submission" date="2014-07" db="EMBL/GenBank/DDBJ databases">
        <authorList>
            <person name="Urmite Genomes Urmite Genomes"/>
        </authorList>
    </citation>
    <scope>NUCLEOTIDE SEQUENCE [LARGE SCALE GENOMIC DNA]</scope>
    <source>
        <strain evidence="3 4">13MG44_air</strain>
    </source>
</reference>
<dbReference type="PANTHER" id="PTHR35004:SF8">
    <property type="entry name" value="TRANSPOSASE RV3428C-RELATED"/>
    <property type="match status" value="1"/>
</dbReference>
<dbReference type="InterPro" id="IPR012337">
    <property type="entry name" value="RNaseH-like_sf"/>
</dbReference>
<dbReference type="GO" id="GO:0003676">
    <property type="term" value="F:nucleic acid binding"/>
    <property type="evidence" value="ECO:0007669"/>
    <property type="project" value="InterPro"/>
</dbReference>
<dbReference type="HOGENOM" id="CLU_020626_11_0_9"/>
<dbReference type="GO" id="GO:0015074">
    <property type="term" value="P:DNA integration"/>
    <property type="evidence" value="ECO:0007669"/>
    <property type="project" value="InterPro"/>
</dbReference>
<feature type="domain" description="Integrase catalytic" evidence="2">
    <location>
        <begin position="134"/>
        <end position="310"/>
    </location>
</feature>
<name>A0A078LZ95_9STAP</name>
<dbReference type="AlphaFoldDB" id="A0A078LZ95"/>
<protein>
    <submittedName>
        <fullName evidence="3">Integrase core domain protein</fullName>
    </submittedName>
</protein>
<dbReference type="RefSeq" id="WP_035809021.1">
    <property type="nucleotide sequence ID" value="NZ_CCSE01000001.1"/>
</dbReference>
<gene>
    <name evidence="3" type="ORF">BN1048_00963</name>
</gene>
<dbReference type="STRING" id="1461582.BN1048_00963"/>
<accession>A0A078LZ95</accession>
<organism evidence="3 4">
    <name type="scientific">Jeotgalicoccus saudimassiliensis</name>
    <dbReference type="NCBI Taxonomy" id="1461582"/>
    <lineage>
        <taxon>Bacteria</taxon>
        <taxon>Bacillati</taxon>
        <taxon>Bacillota</taxon>
        <taxon>Bacilli</taxon>
        <taxon>Bacillales</taxon>
        <taxon>Staphylococcaceae</taxon>
        <taxon>Jeotgalicoccus</taxon>
    </lineage>
</organism>
<dbReference type="InterPro" id="IPR054353">
    <property type="entry name" value="IstA-like_C"/>
</dbReference>